<dbReference type="EMBL" id="PIQO01000043">
    <property type="protein sequence ID" value="PKR82465.1"/>
    <property type="molecule type" value="Genomic_DNA"/>
</dbReference>
<evidence type="ECO:0000313" key="4">
    <source>
        <dbReference type="Proteomes" id="UP000233440"/>
    </source>
</evidence>
<sequence>MVTVNEKKDFIRYFLNHYQLKRRESKWILEYIMKQDDLIEKLHFVDDIEGCQRAMLMSCHCVDTIPFKFFKNKSETIDAEKAFNDLRLYRDEDFYIKLNFNRKHTNSKYIRILEENPFMKEEDESPDSGAAKDFLDYCLATFQREQLLKRIDEAIDNKKKKLFNKLVKELNELPVPVKKFNTVKEKQLN</sequence>
<dbReference type="Gene3D" id="4.10.810.10">
    <property type="entry name" value="Virus Scaffolding Protein, Chain A"/>
    <property type="match status" value="1"/>
</dbReference>
<evidence type="ECO:0000313" key="3">
    <source>
        <dbReference type="EMBL" id="PKR82465.1"/>
    </source>
</evidence>
<dbReference type="NCBIfam" id="NF002965">
    <property type="entry name" value="PRK03636.1"/>
    <property type="match status" value="1"/>
</dbReference>
<proteinExistence type="inferred from homology"/>
<dbReference type="Gene3D" id="3.40.1530.30">
    <property type="entry name" value="Uncharacterised family UPF0302, N-terminal domain"/>
    <property type="match status" value="1"/>
</dbReference>
<comment type="similarity">
    <text evidence="1">Belongs to the UPF0302 family.</text>
</comment>
<dbReference type="SMART" id="SM00914">
    <property type="entry name" value="IDEAL"/>
    <property type="match status" value="1"/>
</dbReference>
<dbReference type="InterPro" id="IPR011188">
    <property type="entry name" value="UPF0302"/>
</dbReference>
<gene>
    <name evidence="3" type="ORF">CWO92_24310</name>
</gene>
<dbReference type="Pfam" id="PF08864">
    <property type="entry name" value="UPF0302"/>
    <property type="match status" value="1"/>
</dbReference>
<dbReference type="Proteomes" id="UP000233440">
    <property type="component" value="Unassembled WGS sequence"/>
</dbReference>
<dbReference type="Pfam" id="PF08858">
    <property type="entry name" value="IDEAL"/>
    <property type="match status" value="1"/>
</dbReference>
<feature type="domain" description="IDEAL" evidence="2">
    <location>
        <begin position="134"/>
        <end position="170"/>
    </location>
</feature>
<dbReference type="InterPro" id="IPR014957">
    <property type="entry name" value="IDEAL_dom"/>
</dbReference>
<dbReference type="RefSeq" id="WP_101356766.1">
    <property type="nucleotide sequence ID" value="NZ_PIQO01000043.1"/>
</dbReference>
<dbReference type="HAMAP" id="MF_00760">
    <property type="entry name" value="UPF0302"/>
    <property type="match status" value="1"/>
</dbReference>
<dbReference type="InterPro" id="IPR027393">
    <property type="entry name" value="Virus_scaffolding_prot_C"/>
</dbReference>
<protein>
    <recommendedName>
        <fullName evidence="1">UPF0302 protein CWO92_24310</fullName>
    </recommendedName>
</protein>
<reference evidence="3 4" key="1">
    <citation type="submission" date="2017-11" db="EMBL/GenBank/DDBJ databases">
        <title>Bacillus camelliae sp. nov., isolated from pu'er tea.</title>
        <authorList>
            <person name="Niu L."/>
        </authorList>
    </citation>
    <scope>NUCLEOTIDE SEQUENCE [LARGE SCALE GENOMIC DNA]</scope>
    <source>
        <strain evidence="3 4">7578-1</strain>
    </source>
</reference>
<keyword evidence="4" id="KW-1185">Reference proteome</keyword>
<accession>A0A2N3LD26</accession>
<dbReference type="OrthoDB" id="2155814at2"/>
<dbReference type="InterPro" id="IPR038091">
    <property type="entry name" value="UPF0302_N_sf"/>
</dbReference>
<organism evidence="3 4">
    <name type="scientific">Heyndrickxia camelliae</name>
    <dbReference type="NCBI Taxonomy" id="1707093"/>
    <lineage>
        <taxon>Bacteria</taxon>
        <taxon>Bacillati</taxon>
        <taxon>Bacillota</taxon>
        <taxon>Bacilli</taxon>
        <taxon>Bacillales</taxon>
        <taxon>Bacillaceae</taxon>
        <taxon>Heyndrickxia</taxon>
    </lineage>
</organism>
<name>A0A2N3LD26_9BACI</name>
<evidence type="ECO:0000259" key="2">
    <source>
        <dbReference type="SMART" id="SM00914"/>
    </source>
</evidence>
<dbReference type="AlphaFoldDB" id="A0A2N3LD26"/>
<comment type="caution">
    <text evidence="3">The sequence shown here is derived from an EMBL/GenBank/DDBJ whole genome shotgun (WGS) entry which is preliminary data.</text>
</comment>
<evidence type="ECO:0000256" key="1">
    <source>
        <dbReference type="HAMAP-Rule" id="MF_00760"/>
    </source>
</evidence>
<dbReference type="InterPro" id="IPR014963">
    <property type="entry name" value="UPF0302_N"/>
</dbReference>
<dbReference type="PIRSF" id="PIRSF007165">
    <property type="entry name" value="UCP007165"/>
    <property type="match status" value="1"/>
</dbReference>